<dbReference type="GO" id="GO:0000307">
    <property type="term" value="C:cyclin-dependent protein kinase holoenzyme complex"/>
    <property type="evidence" value="ECO:0007669"/>
    <property type="project" value="TreeGrafter"/>
</dbReference>
<dbReference type="AlphaFoldDB" id="A0A6P7FQ71"/>
<dbReference type="InParanoid" id="A0A6P7FQ71"/>
<organism evidence="6">
    <name type="scientific">Diabrotica virgifera virgifera</name>
    <name type="common">western corn rootworm</name>
    <dbReference type="NCBI Taxonomy" id="50390"/>
    <lineage>
        <taxon>Eukaryota</taxon>
        <taxon>Metazoa</taxon>
        <taxon>Ecdysozoa</taxon>
        <taxon>Arthropoda</taxon>
        <taxon>Hexapoda</taxon>
        <taxon>Insecta</taxon>
        <taxon>Pterygota</taxon>
        <taxon>Neoptera</taxon>
        <taxon>Endopterygota</taxon>
        <taxon>Coleoptera</taxon>
        <taxon>Polyphaga</taxon>
        <taxon>Cucujiformia</taxon>
        <taxon>Chrysomeloidea</taxon>
        <taxon>Chrysomelidae</taxon>
        <taxon>Galerucinae</taxon>
        <taxon>Diabroticina</taxon>
        <taxon>Diabroticites</taxon>
        <taxon>Diabrotica</taxon>
    </lineage>
</organism>
<evidence type="ECO:0000256" key="3">
    <source>
        <dbReference type="SAM" id="Phobius"/>
    </source>
</evidence>
<dbReference type="GO" id="GO:0005634">
    <property type="term" value="C:nucleus"/>
    <property type="evidence" value="ECO:0007669"/>
    <property type="project" value="TreeGrafter"/>
</dbReference>
<evidence type="ECO:0000313" key="6">
    <source>
        <dbReference type="RefSeq" id="XP_028138371.1"/>
    </source>
</evidence>
<name>A0A6P7FQ71_DIAVI</name>
<keyword evidence="3" id="KW-0812">Transmembrane</keyword>
<comment type="similarity">
    <text evidence="1">Belongs to the CNPPD1 family.</text>
</comment>
<dbReference type="CDD" id="cd20557">
    <property type="entry name" value="CYCLIN_ScPCL1-like"/>
    <property type="match status" value="1"/>
</dbReference>
<dbReference type="Gene3D" id="1.10.472.10">
    <property type="entry name" value="Cyclin-like"/>
    <property type="match status" value="1"/>
</dbReference>
<dbReference type="FunCoup" id="A0A6P7FQ71">
    <property type="interactions" value="879"/>
</dbReference>
<gene>
    <name evidence="6" type="primary">LOC114332795</name>
</gene>
<keyword evidence="3" id="KW-1133">Transmembrane helix</keyword>
<dbReference type="PANTHER" id="PTHR15615">
    <property type="match status" value="1"/>
</dbReference>
<dbReference type="GO" id="GO:0016538">
    <property type="term" value="F:cyclin-dependent protein serine/threonine kinase regulator activity"/>
    <property type="evidence" value="ECO:0007669"/>
    <property type="project" value="TreeGrafter"/>
</dbReference>
<dbReference type="GO" id="GO:0019901">
    <property type="term" value="F:protein kinase binding"/>
    <property type="evidence" value="ECO:0007669"/>
    <property type="project" value="InterPro"/>
</dbReference>
<dbReference type="PANTHER" id="PTHR15615:SF108">
    <property type="entry name" value="PROTEIN CNPPD1"/>
    <property type="match status" value="1"/>
</dbReference>
<feature type="transmembrane region" description="Helical" evidence="3">
    <location>
        <begin position="211"/>
        <end position="230"/>
    </location>
</feature>
<accession>A0A6P7FQ71</accession>
<sequence>MSKISKDCGDMPYMFGDRKKYLSRITKTLYYGKLPKTDCLSLPVTELAAEIFSEAKRGKSLERLHCYKAAQISRNACVAPCSLVLALLYLERLKTCNAQYLEKVAPSDLFLVSLMVSCKFLFDDGEGDDVFVDEWAASGDISIKKLVRLEKDFLNAMNWEIFVNESKFYEKLKDIENILAIQQGNARGHFTYTELHTLSSLVEIQKIVNCIVAVGAILAVTYLAGFLTLLTSVHMTSKVPGTVLYQKKIEEKTETVAPFTDDVVENWTDFNLKTDLDNKLRTPVVVDMLKTSILLASIKTNSTSFETNNNFENISWDYWNNPVMDWLAKSSQIISSYADELQLNYLPYYLETAVINMKHIELEDQIHKATKTRIQDQMESSWHTEWIESIKFGVYTETVSFGS</sequence>
<keyword evidence="3" id="KW-0472">Membrane</keyword>
<dbReference type="Proteomes" id="UP001652700">
    <property type="component" value="Unplaced"/>
</dbReference>
<dbReference type="EnsemblMetazoa" id="XM_050662438.1">
    <property type="protein sequence ID" value="XP_050518395.1"/>
    <property type="gene ID" value="LOC126892754"/>
</dbReference>
<evidence type="ECO:0000256" key="2">
    <source>
        <dbReference type="ARBA" id="ARBA00040808"/>
    </source>
</evidence>
<dbReference type="Pfam" id="PF08613">
    <property type="entry name" value="Cyclin"/>
    <property type="match status" value="1"/>
</dbReference>
<dbReference type="InterPro" id="IPR013922">
    <property type="entry name" value="Cyclin_PHO80-like"/>
</dbReference>
<evidence type="ECO:0000313" key="5">
    <source>
        <dbReference type="Proteomes" id="UP001652700"/>
    </source>
</evidence>
<proteinExistence type="inferred from homology"/>
<dbReference type="RefSeq" id="XP_028138371.1">
    <property type="nucleotide sequence ID" value="XM_028282570.1"/>
</dbReference>
<reference evidence="4" key="2">
    <citation type="submission" date="2025-05" db="UniProtKB">
        <authorList>
            <consortium name="EnsemblMetazoa"/>
        </authorList>
    </citation>
    <scope>IDENTIFICATION</scope>
</reference>
<evidence type="ECO:0000256" key="1">
    <source>
        <dbReference type="ARBA" id="ARBA00038508"/>
    </source>
</evidence>
<keyword evidence="5" id="KW-1185">Reference proteome</keyword>
<dbReference type="OrthoDB" id="244495at2759"/>
<evidence type="ECO:0000313" key="4">
    <source>
        <dbReference type="EnsemblMetazoa" id="XP_050518395.1"/>
    </source>
</evidence>
<reference evidence="6" key="1">
    <citation type="submission" date="2025-04" db="UniProtKB">
        <authorList>
            <consortium name="RefSeq"/>
        </authorList>
    </citation>
    <scope>IDENTIFICATION</scope>
    <source>
        <tissue evidence="6">Whole insect</tissue>
    </source>
</reference>
<protein>
    <recommendedName>
        <fullName evidence="2">Protein CNPPD1</fullName>
    </recommendedName>
</protein>